<dbReference type="GeneID" id="111103906"/>
<evidence type="ECO:0000313" key="3">
    <source>
        <dbReference type="RefSeq" id="XP_022293224.1"/>
    </source>
</evidence>
<sequence length="349" mass="38742">MEMAKLGLSYDLEEPRHIYSACYSSSQDSVLNASCPHNSYILPYYVGTGVKTNNCSDILRSGQVISAAEEDRCCKTPNATGDCVHRYTNEVYPYLIENMCVGRNQCYKTLVPHESIANMNCSRSFNVTNRDSSYTMISYYCIEGQRIRTPFSPPVNNTKTIYLMLSYRPELYRRGIVSIKSRCEILGSQIQVWLIDLRLNNGSKQSIVFSNENVNVSIDARYNSPSSPRPLTEVGVSNALNVTFDTTNNALEFLWLGFNNTNKSASGDVTLSCIDLRPQTDIQVDVPPLSSDQKLTGLQIGAAAGGAGCVVVVALVISMVYKRWRRSKKAATLEGVLIGRPPQATRHLQ</sequence>
<keyword evidence="1" id="KW-0812">Transmembrane</keyword>
<accession>A0A8B8ASN3</accession>
<feature type="transmembrane region" description="Helical" evidence="1">
    <location>
        <begin position="300"/>
        <end position="321"/>
    </location>
</feature>
<dbReference type="Proteomes" id="UP000694844">
    <property type="component" value="Chromosome 7"/>
</dbReference>
<dbReference type="AlphaFoldDB" id="A0A8B8ASN3"/>
<dbReference type="RefSeq" id="XP_022293224.1">
    <property type="nucleotide sequence ID" value="XM_022437516.1"/>
</dbReference>
<keyword evidence="1" id="KW-0472">Membrane</keyword>
<keyword evidence="1" id="KW-1133">Transmembrane helix</keyword>
<dbReference type="KEGG" id="cvn:111103906"/>
<organism evidence="2 3">
    <name type="scientific">Crassostrea virginica</name>
    <name type="common">Eastern oyster</name>
    <dbReference type="NCBI Taxonomy" id="6565"/>
    <lineage>
        <taxon>Eukaryota</taxon>
        <taxon>Metazoa</taxon>
        <taxon>Spiralia</taxon>
        <taxon>Lophotrochozoa</taxon>
        <taxon>Mollusca</taxon>
        <taxon>Bivalvia</taxon>
        <taxon>Autobranchia</taxon>
        <taxon>Pteriomorphia</taxon>
        <taxon>Ostreida</taxon>
        <taxon>Ostreoidea</taxon>
        <taxon>Ostreidae</taxon>
        <taxon>Crassostrea</taxon>
    </lineage>
</organism>
<protein>
    <submittedName>
        <fullName evidence="3">Uncharacterized protein LOC111103906 isoform X1</fullName>
    </submittedName>
</protein>
<evidence type="ECO:0000313" key="2">
    <source>
        <dbReference type="Proteomes" id="UP000694844"/>
    </source>
</evidence>
<name>A0A8B8ASN3_CRAVI</name>
<keyword evidence="2" id="KW-1185">Reference proteome</keyword>
<reference evidence="3" key="1">
    <citation type="submission" date="2025-08" db="UniProtKB">
        <authorList>
            <consortium name="RefSeq"/>
        </authorList>
    </citation>
    <scope>IDENTIFICATION</scope>
    <source>
        <tissue evidence="3">Whole sample</tissue>
    </source>
</reference>
<evidence type="ECO:0000256" key="1">
    <source>
        <dbReference type="SAM" id="Phobius"/>
    </source>
</evidence>
<proteinExistence type="predicted"/>
<gene>
    <name evidence="3" type="primary">LOC111103906</name>
</gene>